<sequence length="501" mass="53835">MTATFWSVLPPIIAIVLALITKEVYSSLLIGIIMGGLLYSAGNPIKAIEIVFGIMSDKIGDNAYILVFLVLLGILVALITKSGASRAYGKWASTAIKSRRGALAATSCLGALIFVDDYFNCLTVGTVMRPVTDKYKVTRQKLAYIIDATAAPVCILSPISSWAAAVSTSLPKDSKIDGFSLFLHTIPLNMYAIFTLIFLIFLIWLDRDFSRMKKAEIDQYTAEERKKMDNDVSVIGKGKVKDLVLPIAVLIISCITMMLYTGGLFTGKSVITAFSDCEASKSLVIGCFITLVFTFFLYIPRKIIHFDQFCESFTQGFKAMTSAIMILCLAWTLSGICSADYLNIGGYVSKIVEASAVIDMLLPFLFFVIALGLSFATGTSWGTFGILIPISVAVFGESGSMLTVCVAAILAGAVCGDHISPISDTTILASAGAQCVHIEHVSTQFPYALLVASACGVGYLFAGILHNPYIGWIVGLVVLSIILAVITICTGKEDKKDRAGL</sequence>
<dbReference type="PANTHER" id="PTHR43478">
    <property type="entry name" value="NA+/H+ ANTIPORTER-RELATED"/>
    <property type="match status" value="1"/>
</dbReference>
<reference evidence="8 9" key="1">
    <citation type="submission" date="2020-08" db="EMBL/GenBank/DDBJ databases">
        <title>Genome public.</title>
        <authorList>
            <person name="Liu C."/>
            <person name="Sun Q."/>
        </authorList>
    </citation>
    <scope>NUCLEOTIDE SEQUENCE [LARGE SCALE GENOMIC DNA]</scope>
    <source>
        <strain evidence="8 9">BX3</strain>
    </source>
</reference>
<evidence type="ECO:0000256" key="4">
    <source>
        <dbReference type="ARBA" id="ARBA00022989"/>
    </source>
</evidence>
<evidence type="ECO:0000256" key="6">
    <source>
        <dbReference type="SAM" id="Phobius"/>
    </source>
</evidence>
<feature type="transmembrane region" description="Helical" evidence="6">
    <location>
        <begin position="470"/>
        <end position="489"/>
    </location>
</feature>
<evidence type="ECO:0000313" key="8">
    <source>
        <dbReference type="EMBL" id="MBC8558043.1"/>
    </source>
</evidence>
<gene>
    <name evidence="8" type="ORF">H8700_10040</name>
</gene>
<dbReference type="RefSeq" id="WP_249305526.1">
    <property type="nucleotide sequence ID" value="NZ_JACRSW010000033.1"/>
</dbReference>
<keyword evidence="9" id="KW-1185">Reference proteome</keyword>
<accession>A0ABR7MWB3</accession>
<evidence type="ECO:0000256" key="5">
    <source>
        <dbReference type="ARBA" id="ARBA00023136"/>
    </source>
</evidence>
<feature type="transmembrane region" description="Helical" evidence="6">
    <location>
        <begin position="186"/>
        <end position="205"/>
    </location>
</feature>
<evidence type="ECO:0000256" key="3">
    <source>
        <dbReference type="ARBA" id="ARBA00022692"/>
    </source>
</evidence>
<feature type="transmembrane region" description="Helical" evidence="6">
    <location>
        <begin position="364"/>
        <end position="395"/>
    </location>
</feature>
<protein>
    <submittedName>
        <fullName evidence="8">Na+/H+ antiporter NhaC family protein</fullName>
    </submittedName>
</protein>
<evidence type="ECO:0000259" key="7">
    <source>
        <dbReference type="Pfam" id="PF03553"/>
    </source>
</evidence>
<comment type="caution">
    <text evidence="8">The sequence shown here is derived from an EMBL/GenBank/DDBJ whole genome shotgun (WGS) entry which is preliminary data.</text>
</comment>
<keyword evidence="5 6" id="KW-0472">Membrane</keyword>
<dbReference type="Proteomes" id="UP000637513">
    <property type="component" value="Unassembled WGS sequence"/>
</dbReference>
<feature type="transmembrane region" description="Helical" evidence="6">
    <location>
        <begin position="63"/>
        <end position="80"/>
    </location>
</feature>
<organism evidence="8 9">
    <name type="scientific">Jutongia hominis</name>
    <dbReference type="NCBI Taxonomy" id="2763664"/>
    <lineage>
        <taxon>Bacteria</taxon>
        <taxon>Bacillati</taxon>
        <taxon>Bacillota</taxon>
        <taxon>Clostridia</taxon>
        <taxon>Lachnospirales</taxon>
        <taxon>Lachnospiraceae</taxon>
        <taxon>Jutongia</taxon>
    </lineage>
</organism>
<keyword evidence="3 6" id="KW-0812">Transmembrane</keyword>
<name>A0ABR7MWB3_9FIRM</name>
<feature type="transmembrane region" description="Helical" evidence="6">
    <location>
        <begin position="320"/>
        <end position="344"/>
    </location>
</feature>
<keyword evidence="4 6" id="KW-1133">Transmembrane helix</keyword>
<dbReference type="EMBL" id="JACRSW010000033">
    <property type="protein sequence ID" value="MBC8558043.1"/>
    <property type="molecule type" value="Genomic_DNA"/>
</dbReference>
<evidence type="ECO:0000256" key="2">
    <source>
        <dbReference type="ARBA" id="ARBA00022475"/>
    </source>
</evidence>
<evidence type="ECO:0000256" key="1">
    <source>
        <dbReference type="ARBA" id="ARBA00004651"/>
    </source>
</evidence>
<feature type="transmembrane region" description="Helical" evidence="6">
    <location>
        <begin position="243"/>
        <end position="262"/>
    </location>
</feature>
<proteinExistence type="predicted"/>
<feature type="transmembrane region" description="Helical" evidence="6">
    <location>
        <begin position="282"/>
        <end position="299"/>
    </location>
</feature>
<feature type="transmembrane region" description="Helical" evidence="6">
    <location>
        <begin position="142"/>
        <end position="166"/>
    </location>
</feature>
<evidence type="ECO:0000313" key="9">
    <source>
        <dbReference type="Proteomes" id="UP000637513"/>
    </source>
</evidence>
<comment type="subcellular location">
    <subcellularLocation>
        <location evidence="1">Cell membrane</location>
        <topology evidence="1">Multi-pass membrane protein</topology>
    </subcellularLocation>
</comment>
<feature type="domain" description="Na+/H+ antiporter NhaC-like C-terminal" evidence="7">
    <location>
        <begin position="177"/>
        <end position="464"/>
    </location>
</feature>
<keyword evidence="2" id="KW-1003">Cell membrane</keyword>
<feature type="transmembrane region" description="Helical" evidence="6">
    <location>
        <begin position="24"/>
        <end position="42"/>
    </location>
</feature>
<dbReference type="Pfam" id="PF03553">
    <property type="entry name" value="Na_H_antiporter"/>
    <property type="match status" value="1"/>
</dbReference>
<dbReference type="InterPro" id="IPR018461">
    <property type="entry name" value="Na/H_Antiport_NhaC-like_C"/>
</dbReference>
<dbReference type="PANTHER" id="PTHR43478:SF1">
    <property type="entry name" value="NA+_H+ ANTIPORTER NHAC-LIKE C-TERMINAL DOMAIN-CONTAINING PROTEIN"/>
    <property type="match status" value="1"/>
</dbReference>